<evidence type="ECO:0000313" key="3">
    <source>
        <dbReference type="Proteomes" id="UP001209681"/>
    </source>
</evidence>
<dbReference type="RefSeq" id="WP_265424473.1">
    <property type="nucleotide sequence ID" value="NZ_JAPFPW010000005.1"/>
</dbReference>
<accession>A0ABT3N818</accession>
<evidence type="ECO:0000313" key="2">
    <source>
        <dbReference type="EMBL" id="MCW7753603.1"/>
    </source>
</evidence>
<name>A0ABT3N818_9BACT</name>
<evidence type="ECO:0000256" key="1">
    <source>
        <dbReference type="SAM" id="MobiDB-lite"/>
    </source>
</evidence>
<reference evidence="2 3" key="1">
    <citation type="submission" date="2022-11" db="EMBL/GenBank/DDBJ databases">
        <title>Desulfobotulus tamanensis H1 sp. nov. - anaerobic, alkaliphilic, sulphate reducing bacterium isolated from terrestrial mud volcano.</title>
        <authorList>
            <person name="Frolova A."/>
            <person name="Merkel A.Y."/>
            <person name="Slobodkin A.I."/>
        </authorList>
    </citation>
    <scope>NUCLEOTIDE SEQUENCE [LARGE SCALE GENOMIC DNA]</scope>
    <source>
        <strain evidence="2 3">H1</strain>
    </source>
</reference>
<feature type="region of interest" description="Disordered" evidence="1">
    <location>
        <begin position="710"/>
        <end position="730"/>
    </location>
</feature>
<sequence>MRLRTLLLSFSSLVLLWGCTHSSFYEKETRVYRLSLDNLYPLPADYTMHPDDLPGNNNRARAALFHTSGASPASFVWQVMNRFPNPEQHPHYHEILARILLMREEMDAALHVADTRLEKKNRFFVYRLAYCHLMGLGLEKEASILLQRLDASFPKNERKTLPVQLLWLEFHHSEKNYEEMQKTFQSIENYLRKKTPLPEETLRTFYTLRIAAGMAIDRQDVMTAERIAIIMEKLIPLIRNSTGQSGSQEEEDLGHTYFITRQDWWQPETHRSIATVHLLRIYGEIGNREKVSQLYTVLMADWQQALRASKSGNSFEIWLPSVGESLFSSGLHEEAMNLRHQIPTVLPFIIHPDPSMEPESLAILQADLQRHNFRAPPLIQKDLAIRLASAMGPVKNEEAIVAWIASCDPPTLHRTLATRALASRLEAGLQAPLLTQHLAGLRQSSQGKKILLPETRRLATALIQSGQYEKARSFAEEEIARIHHHLSGHEAAECLASLAQAFSESLPSLAESLFSMAMDSFEDITPSHRSATIIHRIAILSRSLNAGSLHRRILTEHERVHRFLMNNTDPTLYGDRLIEEKLQFLFKISRIYYHFGIRDDRARGILAECAVLADQFHDPLIAEQMAFRTAEAWGYMGWFHEAYQALEGITITEAKFPKALLRIRQGVLTYDAFPALAAARFDTDGDGRPDFFSVLATQEVIDATGLLLDPDSDGDGIPDVSDTRPWFPDR</sequence>
<dbReference type="Proteomes" id="UP001209681">
    <property type="component" value="Unassembled WGS sequence"/>
</dbReference>
<keyword evidence="3" id="KW-1185">Reference proteome</keyword>
<gene>
    <name evidence="2" type="ORF">OOT00_06320</name>
</gene>
<protein>
    <recommendedName>
        <fullName evidence="4">Tetratricopeptide repeat protein</fullName>
    </recommendedName>
</protein>
<proteinExistence type="predicted"/>
<organism evidence="2 3">
    <name type="scientific">Desulfobotulus pelophilus</name>
    <dbReference type="NCBI Taxonomy" id="2823377"/>
    <lineage>
        <taxon>Bacteria</taxon>
        <taxon>Pseudomonadati</taxon>
        <taxon>Thermodesulfobacteriota</taxon>
        <taxon>Desulfobacteria</taxon>
        <taxon>Desulfobacterales</taxon>
        <taxon>Desulfobacteraceae</taxon>
        <taxon>Desulfobotulus</taxon>
    </lineage>
</organism>
<dbReference type="EMBL" id="JAPFPW010000005">
    <property type="protein sequence ID" value="MCW7753603.1"/>
    <property type="molecule type" value="Genomic_DNA"/>
</dbReference>
<comment type="caution">
    <text evidence="2">The sequence shown here is derived from an EMBL/GenBank/DDBJ whole genome shotgun (WGS) entry which is preliminary data.</text>
</comment>
<evidence type="ECO:0008006" key="4">
    <source>
        <dbReference type="Google" id="ProtNLM"/>
    </source>
</evidence>